<keyword evidence="6" id="KW-1185">Reference proteome</keyword>
<dbReference type="Proteomes" id="UP000887578">
    <property type="component" value="Unplaced"/>
</dbReference>
<dbReference type="SMART" id="SM00398">
    <property type="entry name" value="HMG"/>
    <property type="match status" value="1"/>
</dbReference>
<dbReference type="InterPro" id="IPR036910">
    <property type="entry name" value="HMG_box_dom_sf"/>
</dbReference>
<accession>A0A914PYV5</accession>
<feature type="DNA-binding region" description="HMG box" evidence="1">
    <location>
        <begin position="332"/>
        <end position="391"/>
    </location>
</feature>
<proteinExistence type="predicted"/>
<keyword evidence="1" id="KW-0539">Nucleus</keyword>
<dbReference type="Pfam" id="PF00505">
    <property type="entry name" value="HMG_box"/>
    <property type="match status" value="1"/>
</dbReference>
<keyword evidence="1" id="KW-0238">DNA-binding</keyword>
<evidence type="ECO:0000313" key="6">
    <source>
        <dbReference type="Proteomes" id="UP000887578"/>
    </source>
</evidence>
<dbReference type="PROSITE" id="PS50118">
    <property type="entry name" value="HMG_BOX_2"/>
    <property type="match status" value="1"/>
</dbReference>
<feature type="chain" id="PRO_5037574692" evidence="3">
    <location>
        <begin position="21"/>
        <end position="413"/>
    </location>
</feature>
<dbReference type="Gene3D" id="1.10.30.10">
    <property type="entry name" value="High mobility group box domain"/>
    <property type="match status" value="1"/>
</dbReference>
<dbReference type="Pfam" id="PF01541">
    <property type="entry name" value="GIY-YIG"/>
    <property type="match status" value="1"/>
</dbReference>
<evidence type="ECO:0000256" key="3">
    <source>
        <dbReference type="SAM" id="SignalP"/>
    </source>
</evidence>
<dbReference type="InterPro" id="IPR000305">
    <property type="entry name" value="GIY-YIG_endonuc"/>
</dbReference>
<evidence type="ECO:0000259" key="4">
    <source>
        <dbReference type="PROSITE" id="PS50118"/>
    </source>
</evidence>
<dbReference type="SUPFAM" id="SSF47095">
    <property type="entry name" value="HMG-box"/>
    <property type="match status" value="1"/>
</dbReference>
<evidence type="ECO:0000256" key="2">
    <source>
        <dbReference type="SAM" id="MobiDB-lite"/>
    </source>
</evidence>
<feature type="signal peptide" evidence="3">
    <location>
        <begin position="1"/>
        <end position="20"/>
    </location>
</feature>
<evidence type="ECO:0000256" key="1">
    <source>
        <dbReference type="PROSITE-ProRule" id="PRU00267"/>
    </source>
</evidence>
<protein>
    <submittedName>
        <fullName evidence="7">GIY-YIG domain-containing protein</fullName>
    </submittedName>
</protein>
<sequence length="413" mass="48359">MIKHLLLGLVLAVLIQNVIAPGSNNDVSTIYTPTKDMVRLSILGGKRSRSVNDDLNQKKPRANEFNGETASQQYQSYGEPQDYQSLNDFFETLLRNDHFLYMLYDPIGTLESQHYSCFYFGISKDLQNRLKYHKAHMKKENLRKWEKFHGLNCLPVVAIVELYRGSLSECEHLERELIRHGELLKLSLTNIQWNDERNIYIESPDTGIYELLMKRGLERGMKYYSNNVKWNAEKLERISAIMKIANAKRRAVPGVLENAAAVMREKRMDEDYRKRGNAVAVEYKQNLPEEADAARRLLAKKANAAGHLRRKKKAVKGYVNAWNWYRQMIGPEIRKELKIANPNMPGPEFGRFWGKICGQRWRGMKIEEKQPFLDREAADKRRYQQEYQLWLESNKDDYEDNEEMVEEAEVLDL</sequence>
<keyword evidence="3" id="KW-0732">Signal</keyword>
<feature type="domain" description="GIY-YIG" evidence="5">
    <location>
        <begin position="96"/>
        <end position="191"/>
    </location>
</feature>
<dbReference type="GO" id="GO:0005634">
    <property type="term" value="C:nucleus"/>
    <property type="evidence" value="ECO:0007669"/>
    <property type="project" value="UniProtKB-UniRule"/>
</dbReference>
<evidence type="ECO:0000313" key="7">
    <source>
        <dbReference type="WBParaSite" id="PDA_v2.g23585.t1"/>
    </source>
</evidence>
<dbReference type="PROSITE" id="PS50164">
    <property type="entry name" value="GIY_YIG"/>
    <property type="match status" value="1"/>
</dbReference>
<feature type="domain" description="HMG box" evidence="4">
    <location>
        <begin position="332"/>
        <end position="391"/>
    </location>
</feature>
<name>A0A914PYV5_9BILA</name>
<evidence type="ECO:0000259" key="5">
    <source>
        <dbReference type="PROSITE" id="PS50164"/>
    </source>
</evidence>
<dbReference type="AlphaFoldDB" id="A0A914PYV5"/>
<feature type="region of interest" description="Disordered" evidence="2">
    <location>
        <begin position="49"/>
        <end position="70"/>
    </location>
</feature>
<dbReference type="GO" id="GO:0003677">
    <property type="term" value="F:DNA binding"/>
    <property type="evidence" value="ECO:0007669"/>
    <property type="project" value="UniProtKB-UniRule"/>
</dbReference>
<reference evidence="7" key="1">
    <citation type="submission" date="2022-11" db="UniProtKB">
        <authorList>
            <consortium name="WormBaseParasite"/>
        </authorList>
    </citation>
    <scope>IDENTIFICATION</scope>
</reference>
<organism evidence="6 7">
    <name type="scientific">Panagrolaimus davidi</name>
    <dbReference type="NCBI Taxonomy" id="227884"/>
    <lineage>
        <taxon>Eukaryota</taxon>
        <taxon>Metazoa</taxon>
        <taxon>Ecdysozoa</taxon>
        <taxon>Nematoda</taxon>
        <taxon>Chromadorea</taxon>
        <taxon>Rhabditida</taxon>
        <taxon>Tylenchina</taxon>
        <taxon>Panagrolaimomorpha</taxon>
        <taxon>Panagrolaimoidea</taxon>
        <taxon>Panagrolaimidae</taxon>
        <taxon>Panagrolaimus</taxon>
    </lineage>
</organism>
<dbReference type="WBParaSite" id="PDA_v2.g23585.t1">
    <property type="protein sequence ID" value="PDA_v2.g23585.t1"/>
    <property type="gene ID" value="PDA_v2.g23585"/>
</dbReference>
<dbReference type="InterPro" id="IPR009071">
    <property type="entry name" value="HMG_box_dom"/>
</dbReference>